<dbReference type="AlphaFoldDB" id="A0A382NBM4"/>
<feature type="transmembrane region" description="Helical" evidence="1">
    <location>
        <begin position="33"/>
        <end position="50"/>
    </location>
</feature>
<keyword evidence="1" id="KW-0812">Transmembrane</keyword>
<keyword evidence="1" id="KW-0472">Membrane</keyword>
<gene>
    <name evidence="2" type="ORF">METZ01_LOCUS309996</name>
</gene>
<evidence type="ECO:0000256" key="1">
    <source>
        <dbReference type="SAM" id="Phobius"/>
    </source>
</evidence>
<reference evidence="2" key="1">
    <citation type="submission" date="2018-05" db="EMBL/GenBank/DDBJ databases">
        <authorList>
            <person name="Lanie J.A."/>
            <person name="Ng W.-L."/>
            <person name="Kazmierczak K.M."/>
            <person name="Andrzejewski T.M."/>
            <person name="Davidsen T.M."/>
            <person name="Wayne K.J."/>
            <person name="Tettelin H."/>
            <person name="Glass J.I."/>
            <person name="Rusch D."/>
            <person name="Podicherti R."/>
            <person name="Tsui H.-C.T."/>
            <person name="Winkler M.E."/>
        </authorList>
    </citation>
    <scope>NUCLEOTIDE SEQUENCE</scope>
</reference>
<sequence>MKNFYKNATTITGVLIIINVIVGLKFDYKWSDYINSVLVVVLILTGSNYFSQKNTTHSNAVSDKEE</sequence>
<name>A0A382NBM4_9ZZZZ</name>
<dbReference type="EMBL" id="UINC01098541">
    <property type="protein sequence ID" value="SVC57142.1"/>
    <property type="molecule type" value="Genomic_DNA"/>
</dbReference>
<protein>
    <submittedName>
        <fullName evidence="2">Uncharacterized protein</fullName>
    </submittedName>
</protein>
<proteinExistence type="predicted"/>
<accession>A0A382NBM4</accession>
<organism evidence="2">
    <name type="scientific">marine metagenome</name>
    <dbReference type="NCBI Taxonomy" id="408172"/>
    <lineage>
        <taxon>unclassified sequences</taxon>
        <taxon>metagenomes</taxon>
        <taxon>ecological metagenomes</taxon>
    </lineage>
</organism>
<evidence type="ECO:0000313" key="2">
    <source>
        <dbReference type="EMBL" id="SVC57142.1"/>
    </source>
</evidence>
<keyword evidence="1" id="KW-1133">Transmembrane helix</keyword>